<evidence type="ECO:0000313" key="3">
    <source>
        <dbReference type="EMBL" id="KIM98247.1"/>
    </source>
</evidence>
<reference evidence="3 4" key="1">
    <citation type="submission" date="2014-04" db="EMBL/GenBank/DDBJ databases">
        <authorList>
            <consortium name="DOE Joint Genome Institute"/>
            <person name="Kuo A."/>
            <person name="Martino E."/>
            <person name="Perotto S."/>
            <person name="Kohler A."/>
            <person name="Nagy L.G."/>
            <person name="Floudas D."/>
            <person name="Copeland A."/>
            <person name="Barry K.W."/>
            <person name="Cichocki N."/>
            <person name="Veneault-Fourrey C."/>
            <person name="LaButti K."/>
            <person name="Lindquist E.A."/>
            <person name="Lipzen A."/>
            <person name="Lundell T."/>
            <person name="Morin E."/>
            <person name="Murat C."/>
            <person name="Sun H."/>
            <person name="Tunlid A."/>
            <person name="Henrissat B."/>
            <person name="Grigoriev I.V."/>
            <person name="Hibbett D.S."/>
            <person name="Martin F."/>
            <person name="Nordberg H.P."/>
            <person name="Cantor M.N."/>
            <person name="Hua S.X."/>
        </authorList>
    </citation>
    <scope>NUCLEOTIDE SEQUENCE [LARGE SCALE GENOMIC DNA]</scope>
    <source>
        <strain evidence="3 4">Zn</strain>
    </source>
</reference>
<evidence type="ECO:0000313" key="4">
    <source>
        <dbReference type="Proteomes" id="UP000054321"/>
    </source>
</evidence>
<dbReference type="EMBL" id="KN832880">
    <property type="protein sequence ID" value="KIM98247.1"/>
    <property type="molecule type" value="Genomic_DNA"/>
</dbReference>
<evidence type="ECO:0000256" key="1">
    <source>
        <dbReference type="PROSITE-ProRule" id="PRU00023"/>
    </source>
</evidence>
<feature type="repeat" description="ANK" evidence="1">
    <location>
        <begin position="4"/>
        <end position="36"/>
    </location>
</feature>
<feature type="compositionally biased region" description="Basic and acidic residues" evidence="2">
    <location>
        <begin position="90"/>
        <end position="101"/>
    </location>
</feature>
<dbReference type="Proteomes" id="UP000054321">
    <property type="component" value="Unassembled WGS sequence"/>
</dbReference>
<dbReference type="SUPFAM" id="SSF48403">
    <property type="entry name" value="Ankyrin repeat"/>
    <property type="match status" value="1"/>
</dbReference>
<evidence type="ECO:0000256" key="2">
    <source>
        <dbReference type="SAM" id="MobiDB-lite"/>
    </source>
</evidence>
<dbReference type="InParanoid" id="A0A0C3D8K4"/>
<name>A0A0C3D8K4_OIDMZ</name>
<keyword evidence="1" id="KW-0040">ANK repeat</keyword>
<protein>
    <submittedName>
        <fullName evidence="3">Uncharacterized protein</fullName>
    </submittedName>
</protein>
<organism evidence="3 4">
    <name type="scientific">Oidiodendron maius (strain Zn)</name>
    <dbReference type="NCBI Taxonomy" id="913774"/>
    <lineage>
        <taxon>Eukaryota</taxon>
        <taxon>Fungi</taxon>
        <taxon>Dikarya</taxon>
        <taxon>Ascomycota</taxon>
        <taxon>Pezizomycotina</taxon>
        <taxon>Leotiomycetes</taxon>
        <taxon>Leotiomycetes incertae sedis</taxon>
        <taxon>Myxotrichaceae</taxon>
        <taxon>Oidiodendron</taxon>
    </lineage>
</organism>
<reference evidence="4" key="2">
    <citation type="submission" date="2015-01" db="EMBL/GenBank/DDBJ databases">
        <title>Evolutionary Origins and Diversification of the Mycorrhizal Mutualists.</title>
        <authorList>
            <consortium name="DOE Joint Genome Institute"/>
            <consortium name="Mycorrhizal Genomics Consortium"/>
            <person name="Kohler A."/>
            <person name="Kuo A."/>
            <person name="Nagy L.G."/>
            <person name="Floudas D."/>
            <person name="Copeland A."/>
            <person name="Barry K.W."/>
            <person name="Cichocki N."/>
            <person name="Veneault-Fourrey C."/>
            <person name="LaButti K."/>
            <person name="Lindquist E.A."/>
            <person name="Lipzen A."/>
            <person name="Lundell T."/>
            <person name="Morin E."/>
            <person name="Murat C."/>
            <person name="Riley R."/>
            <person name="Ohm R."/>
            <person name="Sun H."/>
            <person name="Tunlid A."/>
            <person name="Henrissat B."/>
            <person name="Grigoriev I.V."/>
            <person name="Hibbett D.S."/>
            <person name="Martin F."/>
        </authorList>
    </citation>
    <scope>NUCLEOTIDE SEQUENCE [LARGE SCALE GENOMIC DNA]</scope>
    <source>
        <strain evidence="4">Zn</strain>
    </source>
</reference>
<sequence length="119" mass="13038">MLADVPAPLYYASLLGLIEIVSRLIGFGADVNTQGGYYGKPIQTASVELLLDTGWAIPILTMKSMARLPLSFGAERDHIAILEKLLRTDSVDPDSKTKESWSKGSTPLSYDTEGRHQKE</sequence>
<keyword evidence="4" id="KW-1185">Reference proteome</keyword>
<dbReference type="Pfam" id="PF00023">
    <property type="entry name" value="Ank"/>
    <property type="match status" value="1"/>
</dbReference>
<proteinExistence type="predicted"/>
<dbReference type="InterPro" id="IPR002110">
    <property type="entry name" value="Ankyrin_rpt"/>
</dbReference>
<dbReference type="InterPro" id="IPR036770">
    <property type="entry name" value="Ankyrin_rpt-contain_sf"/>
</dbReference>
<accession>A0A0C3D8K4</accession>
<dbReference type="HOGENOM" id="CLU_2062153_0_0_1"/>
<dbReference type="Gene3D" id="1.25.40.20">
    <property type="entry name" value="Ankyrin repeat-containing domain"/>
    <property type="match status" value="1"/>
</dbReference>
<dbReference type="AlphaFoldDB" id="A0A0C3D8K4"/>
<feature type="region of interest" description="Disordered" evidence="2">
    <location>
        <begin position="90"/>
        <end position="119"/>
    </location>
</feature>
<gene>
    <name evidence="3" type="ORF">OIDMADRAFT_56622</name>
</gene>
<dbReference type="PROSITE" id="PS50088">
    <property type="entry name" value="ANK_REPEAT"/>
    <property type="match status" value="1"/>
</dbReference>